<dbReference type="eggNOG" id="ENOG502R5NI">
    <property type="taxonomic scope" value="Eukaryota"/>
</dbReference>
<accession>Q2GM61</accession>
<dbReference type="EMBL" id="CH408036">
    <property type="protein sequence ID" value="EAQ83125.1"/>
    <property type="molecule type" value="Genomic_DNA"/>
</dbReference>
<name>Q2GM61_CHAGB</name>
<proteinExistence type="predicted"/>
<dbReference type="GeneID" id="4397088"/>
<feature type="region of interest" description="Disordered" evidence="1">
    <location>
        <begin position="1"/>
        <end position="204"/>
    </location>
</feature>
<feature type="compositionally biased region" description="Gly residues" evidence="1">
    <location>
        <begin position="234"/>
        <end position="259"/>
    </location>
</feature>
<feature type="compositionally biased region" description="Polar residues" evidence="1">
    <location>
        <begin position="58"/>
        <end position="71"/>
    </location>
</feature>
<gene>
    <name evidence="2" type="ORF">CHGG_10943</name>
</gene>
<dbReference type="AlphaFoldDB" id="Q2GM61"/>
<dbReference type="Proteomes" id="UP000001056">
    <property type="component" value="Unassembled WGS sequence"/>
</dbReference>
<dbReference type="OrthoDB" id="4590958at2759"/>
<feature type="region of interest" description="Disordered" evidence="1">
    <location>
        <begin position="234"/>
        <end position="268"/>
    </location>
</feature>
<dbReference type="InParanoid" id="Q2GM61"/>
<keyword evidence="3" id="KW-1185">Reference proteome</keyword>
<dbReference type="HOGENOM" id="CLU_857902_0_0_1"/>
<organism evidence="2 3">
    <name type="scientific">Chaetomium globosum (strain ATCC 6205 / CBS 148.51 / DSM 1962 / NBRC 6347 / NRRL 1970)</name>
    <name type="common">Soil fungus</name>
    <dbReference type="NCBI Taxonomy" id="306901"/>
    <lineage>
        <taxon>Eukaryota</taxon>
        <taxon>Fungi</taxon>
        <taxon>Dikarya</taxon>
        <taxon>Ascomycota</taxon>
        <taxon>Pezizomycotina</taxon>
        <taxon>Sordariomycetes</taxon>
        <taxon>Sordariomycetidae</taxon>
        <taxon>Sordariales</taxon>
        <taxon>Chaetomiaceae</taxon>
        <taxon>Chaetomium</taxon>
    </lineage>
</organism>
<reference evidence="3" key="1">
    <citation type="journal article" date="2015" name="Genome Announc.">
        <title>Draft genome sequence of the cellulolytic fungus Chaetomium globosum.</title>
        <authorList>
            <person name="Cuomo C.A."/>
            <person name="Untereiner W.A."/>
            <person name="Ma L.-J."/>
            <person name="Grabherr M."/>
            <person name="Birren B.W."/>
        </authorList>
    </citation>
    <scope>NUCLEOTIDE SEQUENCE [LARGE SCALE GENOMIC DNA]</scope>
    <source>
        <strain evidence="3">ATCC 6205 / CBS 148.51 / DSM 1962 / NBRC 6347 / NRRL 1970</strain>
    </source>
</reference>
<sequence>MDFPSSPTVGPPKRAFDDELLQSPTAKRAKRARPNKKDRLIQTAKKSNGSIEQDDLASSDNISGTGITQKETPVHPPIPVGFSLPETSKVHASKAAEKSQNSEPKKKGRKKKELEKELEDELKDFRRSESKNSEVKKNELEASATKDAENGVKRSGAIDSPKTQANTRKITAEPNSEPKRPFHNGSSEFPAVAGPSKIKIKKKPAYETRELTPLSDLAPIPDYTFKAYPNPGGGAGGADGGGADGEGGGGGVSGGGGTPRAGSAAAARGIREKLSKSMLQSRKTLEQCLAIYTEDMDRAETREEVVKYGGLAVQYAGDLFKTLG</sequence>
<dbReference type="RefSeq" id="XP_001226210.1">
    <property type="nucleotide sequence ID" value="XM_001226209.1"/>
</dbReference>
<dbReference type="VEuPathDB" id="FungiDB:CHGG_10943"/>
<evidence type="ECO:0000313" key="2">
    <source>
        <dbReference type="EMBL" id="EAQ83125.1"/>
    </source>
</evidence>
<protein>
    <submittedName>
        <fullName evidence="2">Uncharacterized protein</fullName>
    </submittedName>
</protein>
<evidence type="ECO:0000256" key="1">
    <source>
        <dbReference type="SAM" id="MobiDB-lite"/>
    </source>
</evidence>
<evidence type="ECO:0000313" key="3">
    <source>
        <dbReference type="Proteomes" id="UP000001056"/>
    </source>
</evidence>
<feature type="compositionally biased region" description="Basic and acidic residues" evidence="1">
    <location>
        <begin position="123"/>
        <end position="152"/>
    </location>
</feature>